<dbReference type="AlphaFoldDB" id="A0A9Q1IWM8"/>
<dbReference type="CDD" id="cd18278">
    <property type="entry name" value="BTB_POZ_BACH2"/>
    <property type="match status" value="1"/>
</dbReference>
<evidence type="ECO:0000313" key="4">
    <source>
        <dbReference type="Proteomes" id="UP001152622"/>
    </source>
</evidence>
<name>A0A9Q1IWM8_SYNKA</name>
<dbReference type="SMART" id="SM00225">
    <property type="entry name" value="BTB"/>
    <property type="match status" value="1"/>
</dbReference>
<feature type="compositionally biased region" description="Polar residues" evidence="1">
    <location>
        <begin position="356"/>
        <end position="365"/>
    </location>
</feature>
<dbReference type="EMBL" id="JAINUF010000006">
    <property type="protein sequence ID" value="KAJ8356051.1"/>
    <property type="molecule type" value="Genomic_DNA"/>
</dbReference>
<feature type="domain" description="BTB" evidence="2">
    <location>
        <begin position="37"/>
        <end position="103"/>
    </location>
</feature>
<dbReference type="Proteomes" id="UP001152622">
    <property type="component" value="Chromosome 6"/>
</dbReference>
<feature type="region of interest" description="Disordered" evidence="1">
    <location>
        <begin position="271"/>
        <end position="327"/>
    </location>
</feature>
<dbReference type="InterPro" id="IPR050457">
    <property type="entry name" value="ZnFinger_BTB_dom_contain"/>
</dbReference>
<dbReference type="OrthoDB" id="6365358at2759"/>
<dbReference type="GO" id="GO:0000978">
    <property type="term" value="F:RNA polymerase II cis-regulatory region sequence-specific DNA binding"/>
    <property type="evidence" value="ECO:0007669"/>
    <property type="project" value="TreeGrafter"/>
</dbReference>
<dbReference type="InterPro" id="IPR000210">
    <property type="entry name" value="BTB/POZ_dom"/>
</dbReference>
<evidence type="ECO:0000256" key="1">
    <source>
        <dbReference type="SAM" id="MobiDB-lite"/>
    </source>
</evidence>
<dbReference type="PANTHER" id="PTHR46105">
    <property type="entry name" value="AGAP004733-PA"/>
    <property type="match status" value="1"/>
</dbReference>
<dbReference type="SUPFAM" id="SSF54695">
    <property type="entry name" value="POZ domain"/>
    <property type="match status" value="1"/>
</dbReference>
<feature type="compositionally biased region" description="Acidic residues" evidence="1">
    <location>
        <begin position="155"/>
        <end position="165"/>
    </location>
</feature>
<dbReference type="PANTHER" id="PTHR46105:SF8">
    <property type="entry name" value="TRANSCRIPTION REGULATOR PROTEIN BACH2"/>
    <property type="match status" value="1"/>
</dbReference>
<feature type="compositionally biased region" description="Basic and acidic residues" evidence="1">
    <location>
        <begin position="295"/>
        <end position="323"/>
    </location>
</feature>
<accession>A0A9Q1IWM8</accession>
<keyword evidence="4" id="KW-1185">Reference proteome</keyword>
<comment type="caution">
    <text evidence="3">The sequence shown here is derived from an EMBL/GenBank/DDBJ whole genome shotgun (WGS) entry which is preliminary data.</text>
</comment>
<evidence type="ECO:0000313" key="3">
    <source>
        <dbReference type="EMBL" id="KAJ8356051.1"/>
    </source>
</evidence>
<proteinExistence type="predicted"/>
<gene>
    <name evidence="3" type="ORF">SKAU_G00188450</name>
</gene>
<dbReference type="Pfam" id="PF00651">
    <property type="entry name" value="BTB"/>
    <property type="match status" value="1"/>
</dbReference>
<dbReference type="Gene3D" id="3.30.710.10">
    <property type="entry name" value="Potassium Channel Kv1.1, Chain A"/>
    <property type="match status" value="1"/>
</dbReference>
<feature type="compositionally biased region" description="Basic and acidic residues" evidence="1">
    <location>
        <begin position="442"/>
        <end position="451"/>
    </location>
</feature>
<organism evidence="3 4">
    <name type="scientific">Synaphobranchus kaupii</name>
    <name type="common">Kaup's arrowtooth eel</name>
    <dbReference type="NCBI Taxonomy" id="118154"/>
    <lineage>
        <taxon>Eukaryota</taxon>
        <taxon>Metazoa</taxon>
        <taxon>Chordata</taxon>
        <taxon>Craniata</taxon>
        <taxon>Vertebrata</taxon>
        <taxon>Euteleostomi</taxon>
        <taxon>Actinopterygii</taxon>
        <taxon>Neopterygii</taxon>
        <taxon>Teleostei</taxon>
        <taxon>Anguilliformes</taxon>
        <taxon>Synaphobranchidae</taxon>
        <taxon>Synaphobranchus</taxon>
    </lineage>
</organism>
<feature type="region of interest" description="Disordered" evidence="1">
    <location>
        <begin position="153"/>
        <end position="178"/>
    </location>
</feature>
<feature type="region of interest" description="Disordered" evidence="1">
    <location>
        <begin position="356"/>
        <end position="380"/>
    </location>
</feature>
<feature type="region of interest" description="Disordered" evidence="1">
    <location>
        <begin position="437"/>
        <end position="503"/>
    </location>
</feature>
<sequence>MSVDEKPEAPMYVYESTVHCTNVLLCLNDQRKQDILCDVTVLVEGKEFRGHRAVLAACSEYFLQVLAGPSENELAISLPEEVTARGFAPLLQFAYTAKLLLSRENIQEVIRCADFLRMHNLEDSCFRFLEAQLRSEEDGLLLCRKVAPCPPSAVVDDDNSEDESMQPEAAGAGSPRARLCPDALGPASRQLDEERLVVAVPSDADGQLDFDKHGASDLPRCPKYRKYQWACAKHNNDTSSHTSTSGFPSTFKEADGSVGAHGNRGQVRQTFGHIKAEPREEESASLGLSGDEQDSQEKDGVSEMETDGREHSPMAVDRPKSGDKNPTCLRSFFKRSVDLAGLPNASHQLLANSRLTCPQDKGTTQGDHKKDSGPFPGELGLPSVTPLKEMDGFPARLSLKSASCDGVCKQEAELDRRSVIFSSGACDRLGAPAHSYPGGTSLDKELSEHTPKGLWAGASQSLPCSQTYSPGAAPSEPPPAVPLSPQHQLPRAHQGVPPLPALGDPHPDFQLLLLILLRRGRERGGRRAACPSLSSPPRPAPT</sequence>
<dbReference type="GO" id="GO:0000981">
    <property type="term" value="F:DNA-binding transcription factor activity, RNA polymerase II-specific"/>
    <property type="evidence" value="ECO:0007669"/>
    <property type="project" value="TreeGrafter"/>
</dbReference>
<dbReference type="PROSITE" id="PS50097">
    <property type="entry name" value="BTB"/>
    <property type="match status" value="1"/>
</dbReference>
<feature type="region of interest" description="Disordered" evidence="1">
    <location>
        <begin position="523"/>
        <end position="542"/>
    </location>
</feature>
<reference evidence="3" key="1">
    <citation type="journal article" date="2023" name="Science">
        <title>Genome structures resolve the early diversification of teleost fishes.</title>
        <authorList>
            <person name="Parey E."/>
            <person name="Louis A."/>
            <person name="Montfort J."/>
            <person name="Bouchez O."/>
            <person name="Roques C."/>
            <person name="Iampietro C."/>
            <person name="Lluch J."/>
            <person name="Castinel A."/>
            <person name="Donnadieu C."/>
            <person name="Desvignes T."/>
            <person name="Floi Bucao C."/>
            <person name="Jouanno E."/>
            <person name="Wen M."/>
            <person name="Mejri S."/>
            <person name="Dirks R."/>
            <person name="Jansen H."/>
            <person name="Henkel C."/>
            <person name="Chen W.J."/>
            <person name="Zahm M."/>
            <person name="Cabau C."/>
            <person name="Klopp C."/>
            <person name="Thompson A.W."/>
            <person name="Robinson-Rechavi M."/>
            <person name="Braasch I."/>
            <person name="Lecointre G."/>
            <person name="Bobe J."/>
            <person name="Postlethwait J.H."/>
            <person name="Berthelot C."/>
            <person name="Roest Crollius H."/>
            <person name="Guiguen Y."/>
        </authorList>
    </citation>
    <scope>NUCLEOTIDE SEQUENCE</scope>
    <source>
        <strain evidence="3">WJC10195</strain>
    </source>
</reference>
<feature type="compositionally biased region" description="Polar residues" evidence="1">
    <location>
        <begin position="458"/>
        <end position="468"/>
    </location>
</feature>
<dbReference type="InterPro" id="IPR011333">
    <property type="entry name" value="SKP1/BTB/POZ_sf"/>
</dbReference>
<evidence type="ECO:0000259" key="2">
    <source>
        <dbReference type="PROSITE" id="PS50097"/>
    </source>
</evidence>
<dbReference type="FunFam" id="3.30.710.10:FF:000033">
    <property type="entry name" value="transcription regulator protein BACH2 isoform X1"/>
    <property type="match status" value="1"/>
</dbReference>
<protein>
    <recommendedName>
        <fullName evidence="2">BTB domain-containing protein</fullName>
    </recommendedName>
</protein>